<protein>
    <submittedName>
        <fullName evidence="9">M56 family metallopeptidase</fullName>
    </submittedName>
</protein>
<keyword evidence="5 6" id="KW-0482">Metalloprotease</keyword>
<dbReference type="RefSeq" id="WP_220163887.1">
    <property type="nucleotide sequence ID" value="NZ_JAIBOA010000003.1"/>
</dbReference>
<dbReference type="CDD" id="cd07326">
    <property type="entry name" value="M56_BlaR1_MecR1_like"/>
    <property type="match status" value="1"/>
</dbReference>
<dbReference type="EMBL" id="JAIBOA010000003">
    <property type="protein sequence ID" value="MBW8481834.1"/>
    <property type="molecule type" value="Genomic_DNA"/>
</dbReference>
<dbReference type="Proteomes" id="UP000774570">
    <property type="component" value="Unassembled WGS sequence"/>
</dbReference>
<dbReference type="PANTHER" id="PTHR34978:SF3">
    <property type="entry name" value="SLR0241 PROTEIN"/>
    <property type="match status" value="1"/>
</dbReference>
<keyword evidence="10" id="KW-1185">Reference proteome</keyword>
<keyword evidence="4 6" id="KW-0862">Zinc</keyword>
<evidence type="ECO:0000313" key="10">
    <source>
        <dbReference type="Proteomes" id="UP000774570"/>
    </source>
</evidence>
<evidence type="ECO:0000259" key="8">
    <source>
        <dbReference type="Pfam" id="PF01435"/>
    </source>
</evidence>
<dbReference type="PANTHER" id="PTHR34978">
    <property type="entry name" value="POSSIBLE SENSOR-TRANSDUCER PROTEIN BLAR"/>
    <property type="match status" value="1"/>
</dbReference>
<dbReference type="InterPro" id="IPR001915">
    <property type="entry name" value="Peptidase_M48"/>
</dbReference>
<evidence type="ECO:0000256" key="7">
    <source>
        <dbReference type="SAM" id="Phobius"/>
    </source>
</evidence>
<comment type="cofactor">
    <cofactor evidence="6">
        <name>Zn(2+)</name>
        <dbReference type="ChEBI" id="CHEBI:29105"/>
    </cofactor>
    <text evidence="6">Binds 1 zinc ion per subunit.</text>
</comment>
<keyword evidence="7" id="KW-1133">Transmembrane helix</keyword>
<keyword evidence="1 6" id="KW-0645">Protease</keyword>
<feature type="transmembrane region" description="Helical" evidence="7">
    <location>
        <begin position="31"/>
        <end position="59"/>
    </location>
</feature>
<dbReference type="Gene3D" id="3.30.2010.10">
    <property type="entry name" value="Metalloproteases ('zincins'), catalytic domain"/>
    <property type="match status" value="1"/>
</dbReference>
<evidence type="ECO:0000256" key="2">
    <source>
        <dbReference type="ARBA" id="ARBA00022723"/>
    </source>
</evidence>
<evidence type="ECO:0000256" key="3">
    <source>
        <dbReference type="ARBA" id="ARBA00022801"/>
    </source>
</evidence>
<evidence type="ECO:0000313" key="9">
    <source>
        <dbReference type="EMBL" id="MBW8481834.1"/>
    </source>
</evidence>
<keyword evidence="7" id="KW-0812">Transmembrane</keyword>
<evidence type="ECO:0000256" key="6">
    <source>
        <dbReference type="RuleBase" id="RU003983"/>
    </source>
</evidence>
<evidence type="ECO:0000256" key="1">
    <source>
        <dbReference type="ARBA" id="ARBA00022670"/>
    </source>
</evidence>
<comment type="similarity">
    <text evidence="6">Belongs to the peptidase M48 family.</text>
</comment>
<evidence type="ECO:0000256" key="5">
    <source>
        <dbReference type="ARBA" id="ARBA00023049"/>
    </source>
</evidence>
<keyword evidence="2" id="KW-0479">Metal-binding</keyword>
<gene>
    <name evidence="9" type="ORF">K1Y72_05595</name>
</gene>
<evidence type="ECO:0000256" key="4">
    <source>
        <dbReference type="ARBA" id="ARBA00022833"/>
    </source>
</evidence>
<keyword evidence="3 6" id="KW-0378">Hydrolase</keyword>
<dbReference type="Pfam" id="PF01435">
    <property type="entry name" value="Peptidase_M48"/>
    <property type="match status" value="1"/>
</dbReference>
<feature type="domain" description="Peptidase M48" evidence="8">
    <location>
        <begin position="120"/>
        <end position="182"/>
    </location>
</feature>
<proteinExistence type="inferred from homology"/>
<name>A0ABS7FN65_9ACTN</name>
<keyword evidence="7" id="KW-0472">Membrane</keyword>
<reference evidence="9 10" key="1">
    <citation type="submission" date="2021-07" db="EMBL/GenBank/DDBJ databases">
        <title>Actinomadura sp. PM05-2 isolated from lichen.</title>
        <authorList>
            <person name="Somphong A."/>
            <person name="Phongsopitanun W."/>
            <person name="Tanasupawat S."/>
            <person name="Peongsungnone V."/>
        </authorList>
    </citation>
    <scope>NUCLEOTIDE SEQUENCE [LARGE SCALE GENOMIC DNA]</scope>
    <source>
        <strain evidence="9 10">PM05-2</strain>
    </source>
</reference>
<feature type="transmembrane region" description="Helical" evidence="7">
    <location>
        <begin position="273"/>
        <end position="294"/>
    </location>
</feature>
<dbReference type="InterPro" id="IPR052173">
    <property type="entry name" value="Beta-lactam_resp_regulator"/>
</dbReference>
<sequence length="306" mass="31452">MHLAVYLPLLPPVAAALSARWLAARLDPRAATWLLTAAALLLAAASTTALGLLAIAGLVRIPLVASLGRLSRTALAGTDPTARLVSLAAGLALSAAALTAARALWHRGRALLAAAREARRLPGTGDVVILDGPADAYTLPGAPGRIVVSTRMLAGLTGPERGVLIAHERVHLHARHHWFAAATRLAASLNPLLRPLERATAYTIERWADEHAARGCGDRRLVARTVAKAALLRAGGPRRAVTALGIAGAELAAGGPLPRRVAALMAAPPRRRLPLIAAVAAVLLLTGLCTAEAAGDLEDLLEAAGA</sequence>
<organism evidence="9 10">
    <name type="scientific">Actinomadura parmotrematis</name>
    <dbReference type="NCBI Taxonomy" id="2864039"/>
    <lineage>
        <taxon>Bacteria</taxon>
        <taxon>Bacillati</taxon>
        <taxon>Actinomycetota</taxon>
        <taxon>Actinomycetes</taxon>
        <taxon>Streptosporangiales</taxon>
        <taxon>Thermomonosporaceae</taxon>
        <taxon>Actinomadura</taxon>
    </lineage>
</organism>
<accession>A0ABS7FN65</accession>
<comment type="caution">
    <text evidence="9">The sequence shown here is derived from an EMBL/GenBank/DDBJ whole genome shotgun (WGS) entry which is preliminary data.</text>
</comment>